<keyword evidence="1" id="KW-0732">Signal</keyword>
<name>A0A3B0VEZ9_9ZZZZ</name>
<dbReference type="NCBIfam" id="TIGR01098">
    <property type="entry name" value="3A0109s03R"/>
    <property type="match status" value="1"/>
</dbReference>
<evidence type="ECO:0000313" key="2">
    <source>
        <dbReference type="EMBL" id="VAW42115.1"/>
    </source>
</evidence>
<dbReference type="Pfam" id="PF12974">
    <property type="entry name" value="Phosphonate-bd"/>
    <property type="match status" value="1"/>
</dbReference>
<evidence type="ECO:0000256" key="1">
    <source>
        <dbReference type="ARBA" id="ARBA00022729"/>
    </source>
</evidence>
<dbReference type="EMBL" id="UOEX01000417">
    <property type="protein sequence ID" value="VAW42115.1"/>
    <property type="molecule type" value="Genomic_DNA"/>
</dbReference>
<dbReference type="PANTHER" id="PTHR35841">
    <property type="entry name" value="PHOSPHONATES-BINDING PERIPLASMIC PROTEIN"/>
    <property type="match status" value="1"/>
</dbReference>
<proteinExistence type="predicted"/>
<dbReference type="GO" id="GO:0055085">
    <property type="term" value="P:transmembrane transport"/>
    <property type="evidence" value="ECO:0007669"/>
    <property type="project" value="InterPro"/>
</dbReference>
<accession>A0A3B0VEZ9</accession>
<dbReference type="PANTHER" id="PTHR35841:SF1">
    <property type="entry name" value="PHOSPHONATES-BINDING PERIPLASMIC PROTEIN"/>
    <property type="match status" value="1"/>
</dbReference>
<dbReference type="AlphaFoldDB" id="A0A3B0VEZ9"/>
<dbReference type="Gene3D" id="3.40.190.10">
    <property type="entry name" value="Periplasmic binding protein-like II"/>
    <property type="match status" value="2"/>
</dbReference>
<protein>
    <recommendedName>
        <fullName evidence="3">ABC transporter, substrate-binding protein (Cluster 12, methionine/phosphonates)</fullName>
    </recommendedName>
</protein>
<evidence type="ECO:0008006" key="3">
    <source>
        <dbReference type="Google" id="ProtNLM"/>
    </source>
</evidence>
<sequence>MSKYYYVEEQLMETIMTKKFTRLSLIFLFLLGIVFCPLGKAAAQRDFPLPKYHFGIPPYQKGQSVDEIRGLYKPMLLWLGKKVGCRFDFIGAETYEKMIDMVASGRVQIAGLGPAPYVEAKNKNPELRLLLTELTWNQAKTKLVDVYHGYIIALKKRHDLNNLFDLKGKKFAFVDKNSTSGYQYPNALMRREGIIPERFFSKVYFLGSHPRVTDAIAAGSVDAGATWDFNLARAIKKHGAVFKIIAKPSAIPNLAVVAHPSLPLAVQRKIQQVLPTIPAALLRGLPADGFVVRPDSFYDSVRRVVAQAQKEQQ</sequence>
<dbReference type="InterPro" id="IPR005770">
    <property type="entry name" value="PhnD"/>
</dbReference>
<dbReference type="SUPFAM" id="SSF53850">
    <property type="entry name" value="Periplasmic binding protein-like II"/>
    <property type="match status" value="1"/>
</dbReference>
<organism evidence="2">
    <name type="scientific">hydrothermal vent metagenome</name>
    <dbReference type="NCBI Taxonomy" id="652676"/>
    <lineage>
        <taxon>unclassified sequences</taxon>
        <taxon>metagenomes</taxon>
        <taxon>ecological metagenomes</taxon>
    </lineage>
</organism>
<gene>
    <name evidence="2" type="ORF">MNBD_DELTA03-1303</name>
</gene>
<reference evidence="2" key="1">
    <citation type="submission" date="2018-06" db="EMBL/GenBank/DDBJ databases">
        <authorList>
            <person name="Zhirakovskaya E."/>
        </authorList>
    </citation>
    <scope>NUCLEOTIDE SEQUENCE</scope>
</reference>
<dbReference type="GO" id="GO:0043190">
    <property type="term" value="C:ATP-binding cassette (ABC) transporter complex"/>
    <property type="evidence" value="ECO:0007669"/>
    <property type="project" value="InterPro"/>
</dbReference>